<dbReference type="SUPFAM" id="SSF57667">
    <property type="entry name" value="beta-beta-alpha zinc fingers"/>
    <property type="match status" value="3"/>
</dbReference>
<evidence type="ECO:0000313" key="7">
    <source>
        <dbReference type="EMBL" id="ELU01580.1"/>
    </source>
</evidence>
<dbReference type="EMBL" id="AMQN01009198">
    <property type="status" value="NOT_ANNOTATED_CDS"/>
    <property type="molecule type" value="Genomic_DNA"/>
</dbReference>
<dbReference type="InterPro" id="IPR036236">
    <property type="entry name" value="Znf_C2H2_sf"/>
</dbReference>
<dbReference type="STRING" id="283909.R7U5D5"/>
<keyword evidence="4" id="KW-0862">Zinc</keyword>
<gene>
    <name evidence="7" type="ORF">CAPTEDRAFT_176805</name>
</gene>
<dbReference type="AlphaFoldDB" id="R7U5D5"/>
<keyword evidence="3 5" id="KW-0863">Zinc-finger</keyword>
<sequence length="425" mass="48134">MVHVPEPGVGPVLDLLYGTIVTIRDPDHFHDVKLAASLLGVLNLHNFLQTVEGDDVSRYPIRLQHHKVLSYGPSRRGWVPQKSISKACQTESAGAKASDLHIEEYVYHKKQDFNSEVKCPYCSIFFTNKVVYLSHLSRIHPTSKGEFWFTCDTCKEAFLSCSQYKQHLEIHPVNNVTVVSSVKKTAKTGSFLCQECGKICLSSYRLNQHMRIHAQKTAKQKVACPVCDLKFNNQADVEEHVVSQHSDPNDNICELCSKVFSTKRMLKSHKMFAHAVSALTMHYCQFCDEGFDETSALREHLKVHSTKRIKKEAAPPAPVLEEAPPIPMNNCQFCQKAFRKPFQLRNHEKKCRLKPVVTQEDVGEGNQRAIHIELPLNYMASDVPITIELPEGMELPPEIVLPSGENPETLHEVEEQMVNVQVKTE</sequence>
<dbReference type="OMA" id="GKCMQSA"/>
<reference evidence="8" key="3">
    <citation type="submission" date="2015-06" db="UniProtKB">
        <authorList>
            <consortium name="EnsemblMetazoa"/>
        </authorList>
    </citation>
    <scope>IDENTIFICATION</scope>
</reference>
<feature type="domain" description="C2H2-type" evidence="6">
    <location>
        <begin position="191"/>
        <end position="218"/>
    </location>
</feature>
<dbReference type="PANTHER" id="PTHR24379">
    <property type="entry name" value="KRAB AND ZINC FINGER DOMAIN-CONTAINING"/>
    <property type="match status" value="1"/>
</dbReference>
<reference evidence="9" key="1">
    <citation type="submission" date="2012-12" db="EMBL/GenBank/DDBJ databases">
        <authorList>
            <person name="Hellsten U."/>
            <person name="Grimwood J."/>
            <person name="Chapman J.A."/>
            <person name="Shapiro H."/>
            <person name="Aerts A."/>
            <person name="Otillar R.P."/>
            <person name="Terry A.Y."/>
            <person name="Boore J.L."/>
            <person name="Simakov O."/>
            <person name="Marletaz F."/>
            <person name="Cho S.-J."/>
            <person name="Edsinger-Gonzales E."/>
            <person name="Havlak P."/>
            <person name="Kuo D.-H."/>
            <person name="Larsson T."/>
            <person name="Lv J."/>
            <person name="Arendt D."/>
            <person name="Savage R."/>
            <person name="Osoegawa K."/>
            <person name="de Jong P."/>
            <person name="Lindberg D.R."/>
            <person name="Seaver E.C."/>
            <person name="Weisblat D.A."/>
            <person name="Putnam N.H."/>
            <person name="Grigoriev I.V."/>
            <person name="Rokhsar D.S."/>
        </authorList>
    </citation>
    <scope>NUCLEOTIDE SEQUENCE</scope>
    <source>
        <strain evidence="9">I ESC-2004</strain>
    </source>
</reference>
<name>R7U5D5_CAPTE</name>
<dbReference type="GO" id="GO:0008270">
    <property type="term" value="F:zinc ion binding"/>
    <property type="evidence" value="ECO:0007669"/>
    <property type="project" value="UniProtKB-KW"/>
</dbReference>
<dbReference type="Pfam" id="PF00096">
    <property type="entry name" value="zf-C2H2"/>
    <property type="match status" value="1"/>
</dbReference>
<dbReference type="Proteomes" id="UP000014760">
    <property type="component" value="Unassembled WGS sequence"/>
</dbReference>
<accession>R7U5D5</accession>
<evidence type="ECO:0000313" key="8">
    <source>
        <dbReference type="EnsemblMetazoa" id="CapteP176805"/>
    </source>
</evidence>
<dbReference type="PROSITE" id="PS50157">
    <property type="entry name" value="ZINC_FINGER_C2H2_2"/>
    <property type="match status" value="4"/>
</dbReference>
<keyword evidence="2" id="KW-0677">Repeat</keyword>
<reference evidence="7 9" key="2">
    <citation type="journal article" date="2013" name="Nature">
        <title>Insights into bilaterian evolution from three spiralian genomes.</title>
        <authorList>
            <person name="Simakov O."/>
            <person name="Marletaz F."/>
            <person name="Cho S.J."/>
            <person name="Edsinger-Gonzales E."/>
            <person name="Havlak P."/>
            <person name="Hellsten U."/>
            <person name="Kuo D.H."/>
            <person name="Larsson T."/>
            <person name="Lv J."/>
            <person name="Arendt D."/>
            <person name="Savage R."/>
            <person name="Osoegawa K."/>
            <person name="de Jong P."/>
            <person name="Grimwood J."/>
            <person name="Chapman J.A."/>
            <person name="Shapiro H."/>
            <person name="Aerts A."/>
            <person name="Otillar R.P."/>
            <person name="Terry A.Y."/>
            <person name="Boore J.L."/>
            <person name="Grigoriev I.V."/>
            <person name="Lindberg D.R."/>
            <person name="Seaver E.C."/>
            <person name="Weisblat D.A."/>
            <person name="Putnam N.H."/>
            <person name="Rokhsar D.S."/>
        </authorList>
    </citation>
    <scope>NUCLEOTIDE SEQUENCE</scope>
    <source>
        <strain evidence="7 9">I ESC-2004</strain>
    </source>
</reference>
<proteinExistence type="predicted"/>
<protein>
    <recommendedName>
        <fullName evidence="6">C2H2-type domain-containing protein</fullName>
    </recommendedName>
</protein>
<dbReference type="Gene3D" id="3.30.160.60">
    <property type="entry name" value="Classic Zinc Finger"/>
    <property type="match status" value="4"/>
</dbReference>
<evidence type="ECO:0000256" key="2">
    <source>
        <dbReference type="ARBA" id="ARBA00022737"/>
    </source>
</evidence>
<evidence type="ECO:0000313" key="9">
    <source>
        <dbReference type="Proteomes" id="UP000014760"/>
    </source>
</evidence>
<dbReference type="PANTHER" id="PTHR24379:SF121">
    <property type="entry name" value="C2H2-TYPE DOMAIN-CONTAINING PROTEIN"/>
    <property type="match status" value="1"/>
</dbReference>
<keyword evidence="9" id="KW-1185">Reference proteome</keyword>
<dbReference type="SMART" id="SM00355">
    <property type="entry name" value="ZnF_C2H2"/>
    <property type="match status" value="7"/>
</dbReference>
<dbReference type="InterPro" id="IPR013087">
    <property type="entry name" value="Znf_C2H2_type"/>
</dbReference>
<dbReference type="EnsemblMetazoa" id="CapteT176805">
    <property type="protein sequence ID" value="CapteP176805"/>
    <property type="gene ID" value="CapteG176805"/>
</dbReference>
<evidence type="ECO:0000259" key="6">
    <source>
        <dbReference type="PROSITE" id="PS50157"/>
    </source>
</evidence>
<feature type="domain" description="C2H2-type" evidence="6">
    <location>
        <begin position="149"/>
        <end position="171"/>
    </location>
</feature>
<keyword evidence="1" id="KW-0479">Metal-binding</keyword>
<dbReference type="EMBL" id="KB304922">
    <property type="protein sequence ID" value="ELU01580.1"/>
    <property type="molecule type" value="Genomic_DNA"/>
</dbReference>
<feature type="domain" description="C2H2-type" evidence="6">
    <location>
        <begin position="251"/>
        <end position="275"/>
    </location>
</feature>
<dbReference type="OrthoDB" id="6255447at2759"/>
<evidence type="ECO:0000256" key="3">
    <source>
        <dbReference type="ARBA" id="ARBA00022771"/>
    </source>
</evidence>
<organism evidence="7">
    <name type="scientific">Capitella teleta</name>
    <name type="common">Polychaete worm</name>
    <dbReference type="NCBI Taxonomy" id="283909"/>
    <lineage>
        <taxon>Eukaryota</taxon>
        <taxon>Metazoa</taxon>
        <taxon>Spiralia</taxon>
        <taxon>Lophotrochozoa</taxon>
        <taxon>Annelida</taxon>
        <taxon>Polychaeta</taxon>
        <taxon>Sedentaria</taxon>
        <taxon>Scolecida</taxon>
        <taxon>Capitellidae</taxon>
        <taxon>Capitella</taxon>
    </lineage>
</organism>
<dbReference type="HOGENOM" id="CLU_645990_0_0_1"/>
<evidence type="ECO:0000256" key="5">
    <source>
        <dbReference type="PROSITE-ProRule" id="PRU00042"/>
    </source>
</evidence>
<feature type="domain" description="C2H2-type" evidence="6">
    <location>
        <begin position="282"/>
        <end position="309"/>
    </location>
</feature>
<dbReference type="PROSITE" id="PS00028">
    <property type="entry name" value="ZINC_FINGER_C2H2_1"/>
    <property type="match status" value="6"/>
</dbReference>
<evidence type="ECO:0000256" key="1">
    <source>
        <dbReference type="ARBA" id="ARBA00022723"/>
    </source>
</evidence>
<evidence type="ECO:0000256" key="4">
    <source>
        <dbReference type="ARBA" id="ARBA00022833"/>
    </source>
</evidence>